<organism evidence="1 2">
    <name type="scientific">Gillisia mitskevichiae</name>
    <dbReference type="NCBI Taxonomy" id="270921"/>
    <lineage>
        <taxon>Bacteria</taxon>
        <taxon>Pseudomonadati</taxon>
        <taxon>Bacteroidota</taxon>
        <taxon>Flavobacteriia</taxon>
        <taxon>Flavobacteriales</taxon>
        <taxon>Flavobacteriaceae</taxon>
        <taxon>Gillisia</taxon>
    </lineage>
</organism>
<sequence length="131" mass="15131">MLSKGLKDEENQKINELVGRLIELEFVPEFYESEQRSKVNGLLFDQLGFNISDLETWSSEELLLKLKQLNFDFSNLEEFGDFLLKIIPFEDEQHESHLAKATIAVYEAAQIESKTFSFSLIQKLNQAKALV</sequence>
<comment type="caution">
    <text evidence="1">The sequence shown here is derived from an EMBL/GenBank/DDBJ whole genome shotgun (WGS) entry which is preliminary data.</text>
</comment>
<keyword evidence="2" id="KW-1185">Reference proteome</keyword>
<dbReference type="Proteomes" id="UP000276282">
    <property type="component" value="Unassembled WGS sequence"/>
</dbReference>
<dbReference type="EMBL" id="RBLG01000001">
    <property type="protein sequence ID" value="RKS55279.1"/>
    <property type="molecule type" value="Genomic_DNA"/>
</dbReference>
<evidence type="ECO:0000313" key="2">
    <source>
        <dbReference type="Proteomes" id="UP000276282"/>
    </source>
</evidence>
<protein>
    <submittedName>
        <fullName evidence="1">Uncharacterized protein</fullName>
    </submittedName>
</protein>
<dbReference type="OrthoDB" id="1435645at2"/>
<dbReference type="AlphaFoldDB" id="A0A495PYB3"/>
<name>A0A495PYB3_9FLAO</name>
<accession>A0A495PYB3</accession>
<proteinExistence type="predicted"/>
<gene>
    <name evidence="1" type="ORF">BC962_0238</name>
</gene>
<evidence type="ECO:0000313" key="1">
    <source>
        <dbReference type="EMBL" id="RKS55279.1"/>
    </source>
</evidence>
<reference evidence="1 2" key="1">
    <citation type="submission" date="2018-10" db="EMBL/GenBank/DDBJ databases">
        <title>Genomic Encyclopedia of Archaeal and Bacterial Type Strains, Phase II (KMG-II): from individual species to whole genera.</title>
        <authorList>
            <person name="Goeker M."/>
        </authorList>
    </citation>
    <scope>NUCLEOTIDE SEQUENCE [LARGE SCALE GENOMIC DNA]</scope>
    <source>
        <strain evidence="1 2">DSM 19839</strain>
    </source>
</reference>
<dbReference type="RefSeq" id="WP_121344106.1">
    <property type="nucleotide sequence ID" value="NZ_RBLG01000001.1"/>
</dbReference>